<dbReference type="PROSITE" id="PS50113">
    <property type="entry name" value="PAC"/>
    <property type="match status" value="1"/>
</dbReference>
<evidence type="ECO:0000256" key="1">
    <source>
        <dbReference type="ARBA" id="ARBA00000085"/>
    </source>
</evidence>
<dbReference type="Proteomes" id="UP000290191">
    <property type="component" value="Unassembled WGS sequence"/>
</dbReference>
<evidence type="ECO:0000256" key="2">
    <source>
        <dbReference type="ARBA" id="ARBA00012438"/>
    </source>
</evidence>
<dbReference type="InterPro" id="IPR035965">
    <property type="entry name" value="PAS-like_dom_sf"/>
</dbReference>
<dbReference type="InterPro" id="IPR001610">
    <property type="entry name" value="PAC"/>
</dbReference>
<dbReference type="PRINTS" id="PR00344">
    <property type="entry name" value="BCTRLSENSOR"/>
</dbReference>
<dbReference type="Gene3D" id="1.10.287.130">
    <property type="match status" value="1"/>
</dbReference>
<dbReference type="SMART" id="SM00387">
    <property type="entry name" value="HATPase_c"/>
    <property type="match status" value="1"/>
</dbReference>
<dbReference type="InterPro" id="IPR036097">
    <property type="entry name" value="HisK_dim/P_sf"/>
</dbReference>
<dbReference type="SMART" id="SM00086">
    <property type="entry name" value="PAC"/>
    <property type="match status" value="2"/>
</dbReference>
<feature type="domain" description="PAC" evidence="9">
    <location>
        <begin position="561"/>
        <end position="613"/>
    </location>
</feature>
<dbReference type="CDD" id="cd00130">
    <property type="entry name" value="PAS"/>
    <property type="match status" value="2"/>
</dbReference>
<keyword evidence="3" id="KW-0597">Phosphoprotein</keyword>
<dbReference type="SMART" id="SM00388">
    <property type="entry name" value="HisKA"/>
    <property type="match status" value="1"/>
</dbReference>
<dbReference type="PANTHER" id="PTHR43304:SF1">
    <property type="entry name" value="PAC DOMAIN-CONTAINING PROTEIN"/>
    <property type="match status" value="1"/>
</dbReference>
<dbReference type="NCBIfam" id="TIGR00229">
    <property type="entry name" value="sensory_box"/>
    <property type="match status" value="1"/>
</dbReference>
<dbReference type="InterPro" id="IPR004358">
    <property type="entry name" value="Sig_transdc_His_kin-like_C"/>
</dbReference>
<feature type="transmembrane region" description="Helical" evidence="6">
    <location>
        <begin position="316"/>
        <end position="338"/>
    </location>
</feature>
<dbReference type="EMBL" id="PDKO01000009">
    <property type="protein sequence ID" value="RXJ62227.1"/>
    <property type="molecule type" value="Genomic_DNA"/>
</dbReference>
<dbReference type="InterPro" id="IPR000014">
    <property type="entry name" value="PAS"/>
</dbReference>
<feature type="domain" description="Histidine kinase" evidence="7">
    <location>
        <begin position="644"/>
        <end position="857"/>
    </location>
</feature>
<dbReference type="STRING" id="877500.GCA_000935065_03374"/>
<evidence type="ECO:0000259" key="7">
    <source>
        <dbReference type="PROSITE" id="PS50109"/>
    </source>
</evidence>
<feature type="transmembrane region" description="Helical" evidence="6">
    <location>
        <begin position="21"/>
        <end position="40"/>
    </location>
</feature>
<evidence type="ECO:0000313" key="10">
    <source>
        <dbReference type="EMBL" id="RXJ62227.1"/>
    </source>
</evidence>
<dbReference type="InterPro" id="IPR000700">
    <property type="entry name" value="PAS-assoc_C"/>
</dbReference>
<name>A0A4Q0XXB2_9BACT</name>
<dbReference type="SMART" id="SM00091">
    <property type="entry name" value="PAS"/>
    <property type="match status" value="2"/>
</dbReference>
<dbReference type="InterPro" id="IPR003594">
    <property type="entry name" value="HATPase_dom"/>
</dbReference>
<keyword evidence="6" id="KW-1133">Transmembrane helix</keyword>
<dbReference type="Gene3D" id="3.30.450.20">
    <property type="entry name" value="PAS domain"/>
    <property type="match status" value="2"/>
</dbReference>
<evidence type="ECO:0000256" key="3">
    <source>
        <dbReference type="ARBA" id="ARBA00022553"/>
    </source>
</evidence>
<dbReference type="Pfam" id="PF02518">
    <property type="entry name" value="HATPase_c"/>
    <property type="match status" value="1"/>
</dbReference>
<dbReference type="PROSITE" id="PS50112">
    <property type="entry name" value="PAS"/>
    <property type="match status" value="1"/>
</dbReference>
<dbReference type="Gene3D" id="3.30.565.10">
    <property type="entry name" value="Histidine kinase-like ATPase, C-terminal domain"/>
    <property type="match status" value="1"/>
</dbReference>
<evidence type="ECO:0000256" key="5">
    <source>
        <dbReference type="ARBA" id="ARBA00022777"/>
    </source>
</evidence>
<dbReference type="CDD" id="cd00082">
    <property type="entry name" value="HisKA"/>
    <property type="match status" value="1"/>
</dbReference>
<evidence type="ECO:0000256" key="6">
    <source>
        <dbReference type="SAM" id="Phobius"/>
    </source>
</evidence>
<dbReference type="InterPro" id="IPR052162">
    <property type="entry name" value="Sensor_kinase/Photoreceptor"/>
</dbReference>
<dbReference type="GO" id="GO:0000155">
    <property type="term" value="F:phosphorelay sensor kinase activity"/>
    <property type="evidence" value="ECO:0007669"/>
    <property type="project" value="InterPro"/>
</dbReference>
<dbReference type="InterPro" id="IPR013655">
    <property type="entry name" value="PAS_fold_3"/>
</dbReference>
<dbReference type="AlphaFoldDB" id="A0A4Q0XXB2"/>
<reference evidence="10 11" key="1">
    <citation type="submission" date="2017-10" db="EMBL/GenBank/DDBJ databases">
        <title>Genomics of the genus Arcobacter.</title>
        <authorList>
            <person name="Perez-Cataluna A."/>
            <person name="Figueras M.J."/>
        </authorList>
    </citation>
    <scope>NUCLEOTIDE SEQUENCE [LARGE SCALE GENOMIC DNA]</scope>
    <source>
        <strain evidence="10 11">DSM 24636</strain>
    </source>
</reference>
<dbReference type="PROSITE" id="PS50109">
    <property type="entry name" value="HIS_KIN"/>
    <property type="match status" value="1"/>
</dbReference>
<dbReference type="SUPFAM" id="SSF55785">
    <property type="entry name" value="PYP-like sensor domain (PAS domain)"/>
    <property type="match status" value="2"/>
</dbReference>
<dbReference type="SUPFAM" id="SSF47384">
    <property type="entry name" value="Homodimeric domain of signal transducing histidine kinase"/>
    <property type="match status" value="1"/>
</dbReference>
<dbReference type="RefSeq" id="WP_129082464.1">
    <property type="nucleotide sequence ID" value="NZ_CP041070.1"/>
</dbReference>
<feature type="domain" description="PAS" evidence="8">
    <location>
        <begin position="520"/>
        <end position="557"/>
    </location>
</feature>
<dbReference type="OrthoDB" id="9789238at2"/>
<dbReference type="InterPro" id="IPR036890">
    <property type="entry name" value="HATPase_C_sf"/>
</dbReference>
<gene>
    <name evidence="10" type="ORF">CRV06_10710</name>
</gene>
<keyword evidence="6" id="KW-0472">Membrane</keyword>
<proteinExistence type="predicted"/>
<keyword evidence="4" id="KW-0808">Transferase</keyword>
<dbReference type="InterPro" id="IPR003661">
    <property type="entry name" value="HisK_dim/P_dom"/>
</dbReference>
<evidence type="ECO:0000259" key="9">
    <source>
        <dbReference type="PROSITE" id="PS50113"/>
    </source>
</evidence>
<keyword evidence="5" id="KW-0418">Kinase</keyword>
<protein>
    <recommendedName>
        <fullName evidence="2">histidine kinase</fullName>
        <ecNumber evidence="2">2.7.13.3</ecNumber>
    </recommendedName>
</protein>
<dbReference type="Pfam" id="PF00512">
    <property type="entry name" value="HisKA"/>
    <property type="match status" value="1"/>
</dbReference>
<organism evidence="10 11">
    <name type="scientific">Halarcobacter anaerophilus</name>
    <dbReference type="NCBI Taxonomy" id="877500"/>
    <lineage>
        <taxon>Bacteria</taxon>
        <taxon>Pseudomonadati</taxon>
        <taxon>Campylobacterota</taxon>
        <taxon>Epsilonproteobacteria</taxon>
        <taxon>Campylobacterales</taxon>
        <taxon>Arcobacteraceae</taxon>
        <taxon>Halarcobacter</taxon>
    </lineage>
</organism>
<sequence length="857" mass="102213">MFKKRKFYNLSDIKKHLVFTPLIFVFISAIVSIIVTTFILEFKKNNEISLVLQEDKFQKEKILNTFIDDIKFNASASFDSEEISLREAVISLYGFINFFDENIKVEEIREKIEELEQRSGFDFVLFNKDSNEILYGQNIIDYLKTITGSSLEIENFRHHMLRNISYIGVDSLIYWIDKQKRKIRLSYFKFLDKKGLYLGAFSKIDDMKDSTRKVIQNSIVQKSKYYKNSYFWFYDYDKGYVFNYYNRGQKIEAKSILDRDILYSSNIILKKDTKKIEDSKSSDTYNFRKYNFLVSIRSDFLAREISKIKYEYNSNLSISIAIISLISLFLIIASYLFAKFTNKIFHRYNKRLETKNIMYKKWKERYELAIIASNDGLWDIDLKTNHIYFSKKWLDMFCYKDGDINTLDEWFNLIHKDDVSTVRQKLETHLKGQSEHFICEYRIKDKKNRFKWIFVRGKAFEDKHHKRMLMMSMDIEQRKKLTKELKYVDLLVEYGRIVIFKWKNDENLTIEYLSKSISSYGYIVEDFESKRVKFFDFVHEDDVEKVKKGLFEAIKRDDKSFTKIYRVRDKNREIRWIFNRTIFLKDDFGNVTHLYGYINDITRMKLTQEQLKQKVKEEVAKNIEMDRMLVHQSKLAAMGEMLGNIAHQWRQPLNNINLLIHYIKDSYGTLSKKELDETINDADVQIEYMSQTIDDFRNFYQPNKDKIKFDIKEAIIECLNIVETQFEKYGVAISMDAQNISIFNYKNEFEQVILNILNNANDAVIVKKDKTDFSPWIRISVKKKKEEVEITISNNCGEIPKKIIDRIFEPYFTTKFENQGTGIGLFMAKTIIEKNMNGKIFVHNIKEGVVFTIVLPI</sequence>
<dbReference type="EC" id="2.7.13.3" evidence="2"/>
<dbReference type="PANTHER" id="PTHR43304">
    <property type="entry name" value="PHYTOCHROME-LIKE PROTEIN CPH1"/>
    <property type="match status" value="1"/>
</dbReference>
<comment type="catalytic activity">
    <reaction evidence="1">
        <text>ATP + protein L-histidine = ADP + protein N-phospho-L-histidine.</text>
        <dbReference type="EC" id="2.7.13.3"/>
    </reaction>
</comment>
<dbReference type="SUPFAM" id="SSF55874">
    <property type="entry name" value="ATPase domain of HSP90 chaperone/DNA topoisomerase II/histidine kinase"/>
    <property type="match status" value="1"/>
</dbReference>
<dbReference type="Pfam" id="PF08447">
    <property type="entry name" value="PAS_3"/>
    <property type="match status" value="2"/>
</dbReference>
<evidence type="ECO:0000313" key="11">
    <source>
        <dbReference type="Proteomes" id="UP000290191"/>
    </source>
</evidence>
<comment type="caution">
    <text evidence="10">The sequence shown here is derived from an EMBL/GenBank/DDBJ whole genome shotgun (WGS) entry which is preliminary data.</text>
</comment>
<keyword evidence="11" id="KW-1185">Reference proteome</keyword>
<evidence type="ECO:0000256" key="4">
    <source>
        <dbReference type="ARBA" id="ARBA00022679"/>
    </source>
</evidence>
<accession>A0A4Q0XXB2</accession>
<keyword evidence="6" id="KW-0812">Transmembrane</keyword>
<evidence type="ECO:0000259" key="8">
    <source>
        <dbReference type="PROSITE" id="PS50112"/>
    </source>
</evidence>
<dbReference type="InterPro" id="IPR005467">
    <property type="entry name" value="His_kinase_dom"/>
</dbReference>